<accession>A0A381Y1I4</accession>
<dbReference type="InterPro" id="IPR023584">
    <property type="entry name" value="Ribosome_recyc_fac_dom"/>
</dbReference>
<organism evidence="6">
    <name type="scientific">marine metagenome</name>
    <dbReference type="NCBI Taxonomy" id="408172"/>
    <lineage>
        <taxon>unclassified sequences</taxon>
        <taxon>metagenomes</taxon>
        <taxon>ecological metagenomes</taxon>
    </lineage>
</organism>
<keyword evidence="4" id="KW-0648">Protein biosynthesis</keyword>
<dbReference type="GO" id="GO:0005737">
    <property type="term" value="C:cytoplasm"/>
    <property type="evidence" value="ECO:0007669"/>
    <property type="project" value="UniProtKB-SubCell"/>
</dbReference>
<dbReference type="GO" id="GO:0006412">
    <property type="term" value="P:translation"/>
    <property type="evidence" value="ECO:0007669"/>
    <property type="project" value="UniProtKB-KW"/>
</dbReference>
<proteinExistence type="inferred from homology"/>
<protein>
    <recommendedName>
        <fullName evidence="5">Ribosome recycling factor domain-containing protein</fullName>
    </recommendedName>
</protein>
<dbReference type="GO" id="GO:0043023">
    <property type="term" value="F:ribosomal large subunit binding"/>
    <property type="evidence" value="ECO:0007669"/>
    <property type="project" value="TreeGrafter"/>
</dbReference>
<evidence type="ECO:0000256" key="3">
    <source>
        <dbReference type="ARBA" id="ARBA00022490"/>
    </source>
</evidence>
<dbReference type="SUPFAM" id="SSF55194">
    <property type="entry name" value="Ribosome recycling factor, RRF"/>
    <property type="match status" value="1"/>
</dbReference>
<sequence>MIEEIHQDAEHRMNQAFLHTQGEIVKVRTGRANPDMFNSIAVDYYGTMTPLNQLSIISVPESRLITIQPYEKTMISVIEKAIMSSNMGFTPGNNGTSVLVPIPQLSEERRLELNRFVHKLVEDGRVAVRNVRRDMLHQLHDYGNKEHISEDEIKRRENDIQKLTDDYIKKLNQIQDQKENEILEV</sequence>
<dbReference type="EMBL" id="UINC01017169">
    <property type="protein sequence ID" value="SVA70874.1"/>
    <property type="molecule type" value="Genomic_DNA"/>
</dbReference>
<dbReference type="PANTHER" id="PTHR20982">
    <property type="entry name" value="RIBOSOME RECYCLING FACTOR"/>
    <property type="match status" value="1"/>
</dbReference>
<dbReference type="HAMAP" id="MF_00040">
    <property type="entry name" value="RRF"/>
    <property type="match status" value="1"/>
</dbReference>
<dbReference type="Pfam" id="PF01765">
    <property type="entry name" value="RRF"/>
    <property type="match status" value="1"/>
</dbReference>
<dbReference type="InterPro" id="IPR002661">
    <property type="entry name" value="Ribosome_recyc_fac"/>
</dbReference>
<dbReference type="Gene3D" id="1.10.132.20">
    <property type="entry name" value="Ribosome-recycling factor"/>
    <property type="match status" value="1"/>
</dbReference>
<evidence type="ECO:0000259" key="5">
    <source>
        <dbReference type="Pfam" id="PF01765"/>
    </source>
</evidence>
<dbReference type="AlphaFoldDB" id="A0A381Y1I4"/>
<name>A0A381Y1I4_9ZZZZ</name>
<comment type="similarity">
    <text evidence="2">Belongs to the RRF family.</text>
</comment>
<dbReference type="FunFam" id="1.10.132.20:FF:000001">
    <property type="entry name" value="Ribosome-recycling factor"/>
    <property type="match status" value="1"/>
</dbReference>
<dbReference type="NCBIfam" id="TIGR00496">
    <property type="entry name" value="frr"/>
    <property type="match status" value="1"/>
</dbReference>
<dbReference type="PANTHER" id="PTHR20982:SF3">
    <property type="entry name" value="MITOCHONDRIAL RIBOSOME RECYCLING FACTOR PSEUDO 1"/>
    <property type="match status" value="1"/>
</dbReference>
<evidence type="ECO:0000256" key="2">
    <source>
        <dbReference type="ARBA" id="ARBA00005912"/>
    </source>
</evidence>
<keyword evidence="3" id="KW-0963">Cytoplasm</keyword>
<gene>
    <name evidence="6" type="ORF">METZ01_LOCUS123728</name>
</gene>
<dbReference type="Gene3D" id="3.30.1360.40">
    <property type="match status" value="1"/>
</dbReference>
<evidence type="ECO:0000256" key="1">
    <source>
        <dbReference type="ARBA" id="ARBA00004496"/>
    </source>
</evidence>
<dbReference type="CDD" id="cd00520">
    <property type="entry name" value="RRF"/>
    <property type="match status" value="1"/>
</dbReference>
<evidence type="ECO:0000313" key="6">
    <source>
        <dbReference type="EMBL" id="SVA70874.1"/>
    </source>
</evidence>
<dbReference type="FunFam" id="3.30.1360.40:FF:000001">
    <property type="entry name" value="Ribosome-recycling factor"/>
    <property type="match status" value="1"/>
</dbReference>
<feature type="domain" description="Ribosome recycling factor" evidence="5">
    <location>
        <begin position="22"/>
        <end position="183"/>
    </location>
</feature>
<comment type="subcellular location">
    <subcellularLocation>
        <location evidence="1">Cytoplasm</location>
    </subcellularLocation>
</comment>
<dbReference type="InterPro" id="IPR036191">
    <property type="entry name" value="RRF_sf"/>
</dbReference>
<evidence type="ECO:0000256" key="4">
    <source>
        <dbReference type="ARBA" id="ARBA00022917"/>
    </source>
</evidence>
<reference evidence="6" key="1">
    <citation type="submission" date="2018-05" db="EMBL/GenBank/DDBJ databases">
        <authorList>
            <person name="Lanie J.A."/>
            <person name="Ng W.-L."/>
            <person name="Kazmierczak K.M."/>
            <person name="Andrzejewski T.M."/>
            <person name="Davidsen T.M."/>
            <person name="Wayne K.J."/>
            <person name="Tettelin H."/>
            <person name="Glass J.I."/>
            <person name="Rusch D."/>
            <person name="Podicherti R."/>
            <person name="Tsui H.-C.T."/>
            <person name="Winkler M.E."/>
        </authorList>
    </citation>
    <scope>NUCLEOTIDE SEQUENCE</scope>
</reference>